<dbReference type="GO" id="GO:0005789">
    <property type="term" value="C:endoplasmic reticulum membrane"/>
    <property type="evidence" value="ECO:0007669"/>
    <property type="project" value="UniProtKB-SubCell"/>
</dbReference>
<dbReference type="Pfam" id="PF02517">
    <property type="entry name" value="Rce1-like"/>
    <property type="match status" value="1"/>
</dbReference>
<dbReference type="EMBL" id="LT598484">
    <property type="protein sequence ID" value="SCV01026.1"/>
    <property type="molecule type" value="Genomic_DNA"/>
</dbReference>
<keyword evidence="14" id="KW-1185">Reference proteome</keyword>
<feature type="transmembrane region" description="Helical" evidence="11">
    <location>
        <begin position="243"/>
        <end position="260"/>
    </location>
</feature>
<gene>
    <name evidence="13" type="ORF">LAME_0G13564G</name>
</gene>
<evidence type="ECO:0000313" key="14">
    <source>
        <dbReference type="Proteomes" id="UP000191144"/>
    </source>
</evidence>
<keyword evidence="5" id="KW-0378">Hydrolase</keyword>
<protein>
    <recommendedName>
        <fullName evidence="10">intramembrane prenyl-peptidase Rce1</fullName>
        <ecNumber evidence="10">3.4.26.1</ecNumber>
    </recommendedName>
</protein>
<dbReference type="PANTHER" id="PTHR13046">
    <property type="entry name" value="PROTEASE U48 CAAX PRENYL PROTEASE RCE1"/>
    <property type="match status" value="1"/>
</dbReference>
<evidence type="ECO:0000256" key="7">
    <source>
        <dbReference type="ARBA" id="ARBA00022989"/>
    </source>
</evidence>
<comment type="subcellular location">
    <subcellularLocation>
        <location evidence="1">Endoplasmic reticulum membrane</location>
        <topology evidence="1">Multi-pass membrane protein</topology>
    </subcellularLocation>
</comment>
<feature type="domain" description="CAAX prenyl protease 2/Lysostaphin resistance protein A-like" evidence="12">
    <location>
        <begin position="145"/>
        <end position="256"/>
    </location>
</feature>
<feature type="transmembrane region" description="Helical" evidence="11">
    <location>
        <begin position="82"/>
        <end position="99"/>
    </location>
</feature>
<feature type="transmembrane region" description="Helical" evidence="11">
    <location>
        <begin position="44"/>
        <end position="62"/>
    </location>
</feature>
<evidence type="ECO:0000256" key="6">
    <source>
        <dbReference type="ARBA" id="ARBA00022824"/>
    </source>
</evidence>
<keyword evidence="3" id="KW-0645">Protease</keyword>
<name>A0A1G4KA53_9SACH</name>
<dbReference type="EC" id="3.4.26.1" evidence="10"/>
<dbReference type="GO" id="GO:0004222">
    <property type="term" value="F:metalloendopeptidase activity"/>
    <property type="evidence" value="ECO:0007669"/>
    <property type="project" value="InterPro"/>
</dbReference>
<evidence type="ECO:0000256" key="3">
    <source>
        <dbReference type="ARBA" id="ARBA00022670"/>
    </source>
</evidence>
<sequence length="316" mass="35733">MDLVPFSISLYVSVSYIAAIHLWSGNIRAYKIRRDDPRVIKSRLRRVSCISLVNLVLVPWLISNFSTTPFKKVFFSLGLLPGRYVDGDLGLVLALQVYLSDILRALKLACILYCGPLLDNSLYYLLVPGEGFKSLVQDLKNETLSIWGFRNYVFGPLTEELFFTSMVTNCMLLTQPGSATLTSLLWISPLFFGLAHVHHGWEMHSTGLYGLPQIMATVLLQFTYTTIFGAFTNFVFMRTGRNFWCCVFLHTFANYMGLPQGSELAVWLDSNYRSTSLRSFLGSIFKYAYVALLVLGLIGFKDNLYTLTGSKYAIEL</sequence>
<feature type="transmembrane region" description="Helical" evidence="11">
    <location>
        <begin position="280"/>
        <end position="300"/>
    </location>
</feature>
<evidence type="ECO:0000256" key="4">
    <source>
        <dbReference type="ARBA" id="ARBA00022692"/>
    </source>
</evidence>
<dbReference type="InterPro" id="IPR003675">
    <property type="entry name" value="Rce1/LyrA-like_dom"/>
</dbReference>
<keyword evidence="4 11" id="KW-0812">Transmembrane</keyword>
<evidence type="ECO:0000313" key="13">
    <source>
        <dbReference type="EMBL" id="SCV01026.1"/>
    </source>
</evidence>
<comment type="catalytic activity">
    <reaction evidence="9">
        <text>Hydrolyzes the peptide bond -P2-(S-farnesyl or geranylgeranyl)C-P1'-P2'-P3'-COOH where P1' and P2' are amino acids with aliphatic sidechains and P3' is any C-terminal residue.</text>
        <dbReference type="EC" id="3.4.26.1"/>
    </reaction>
</comment>
<accession>A0A1G4KA53</accession>
<keyword evidence="7 11" id="KW-1133">Transmembrane helix</keyword>
<proteinExistence type="inferred from homology"/>
<organism evidence="13 14">
    <name type="scientific">Lachancea meyersii CBS 8951</name>
    <dbReference type="NCBI Taxonomy" id="1266667"/>
    <lineage>
        <taxon>Eukaryota</taxon>
        <taxon>Fungi</taxon>
        <taxon>Dikarya</taxon>
        <taxon>Ascomycota</taxon>
        <taxon>Saccharomycotina</taxon>
        <taxon>Saccharomycetes</taxon>
        <taxon>Saccharomycetales</taxon>
        <taxon>Saccharomycetaceae</taxon>
        <taxon>Lachancea</taxon>
    </lineage>
</organism>
<evidence type="ECO:0000256" key="11">
    <source>
        <dbReference type="SAM" id="Phobius"/>
    </source>
</evidence>
<dbReference type="AlphaFoldDB" id="A0A1G4KA53"/>
<comment type="similarity">
    <text evidence="2">Belongs to the peptidase U48 family.</text>
</comment>
<dbReference type="OrthoDB" id="271604at2759"/>
<feature type="transmembrane region" description="Helical" evidence="11">
    <location>
        <begin position="181"/>
        <end position="201"/>
    </location>
</feature>
<evidence type="ECO:0000256" key="10">
    <source>
        <dbReference type="ARBA" id="ARBA00049729"/>
    </source>
</evidence>
<reference evidence="14" key="1">
    <citation type="submission" date="2016-03" db="EMBL/GenBank/DDBJ databases">
        <authorList>
            <person name="Devillers Hugo."/>
        </authorList>
    </citation>
    <scope>NUCLEOTIDE SEQUENCE [LARGE SCALE GENOMIC DNA]</scope>
</reference>
<feature type="transmembrane region" description="Helical" evidence="11">
    <location>
        <begin position="6"/>
        <end position="23"/>
    </location>
</feature>
<keyword evidence="6" id="KW-0256">Endoplasmic reticulum</keyword>
<dbReference type="Proteomes" id="UP000191144">
    <property type="component" value="Chromosome G"/>
</dbReference>
<dbReference type="PANTHER" id="PTHR13046:SF0">
    <property type="entry name" value="CAAX PRENYL PROTEASE 2"/>
    <property type="match status" value="1"/>
</dbReference>
<dbReference type="InterPro" id="IPR039731">
    <property type="entry name" value="Rce1"/>
</dbReference>
<evidence type="ECO:0000259" key="12">
    <source>
        <dbReference type="Pfam" id="PF02517"/>
    </source>
</evidence>
<evidence type="ECO:0000256" key="5">
    <source>
        <dbReference type="ARBA" id="ARBA00022801"/>
    </source>
</evidence>
<evidence type="ECO:0000256" key="8">
    <source>
        <dbReference type="ARBA" id="ARBA00023136"/>
    </source>
</evidence>
<feature type="transmembrane region" description="Helical" evidence="11">
    <location>
        <begin position="213"/>
        <end position="236"/>
    </location>
</feature>
<evidence type="ECO:0000256" key="9">
    <source>
        <dbReference type="ARBA" id="ARBA00047280"/>
    </source>
</evidence>
<evidence type="ECO:0000256" key="1">
    <source>
        <dbReference type="ARBA" id="ARBA00004477"/>
    </source>
</evidence>
<dbReference type="GO" id="GO:0071586">
    <property type="term" value="P:CAAX-box protein processing"/>
    <property type="evidence" value="ECO:0007669"/>
    <property type="project" value="InterPro"/>
</dbReference>
<keyword evidence="8 11" id="KW-0472">Membrane</keyword>
<evidence type="ECO:0000256" key="2">
    <source>
        <dbReference type="ARBA" id="ARBA00006897"/>
    </source>
</evidence>